<evidence type="ECO:0000256" key="2">
    <source>
        <dbReference type="ARBA" id="ARBA00004486"/>
    </source>
</evidence>
<sequence>MSESSLCAVRATVLLYDDSSKRWVPAGSDATHVSRVQIYHNASTNTFRVVGRKLQADQQVVLNCPIVKGMKYNQATATFHQWRDPKQVWGLNFGNKEDAALFANSMTHALEVLSGSGSAGTQRGSANNGPSPQQFEEQKRFNYPEQSYFVIIEHNFRLERQKQEQLEREQKRSDTPASSPPSGGAVPPAPPPPPAGGSGKVGGQGGGSDLASALAGAKLRKTVKSEFSDLDGINKKVLSTVFPQQIHDRVNLFIMPYVNNPVTFSLIRKKAADKPVEKVKEPCDQMQSSLDQGVTEINELKYKSASTPRPKTATQKDISSSTSAQSPGSRLKVVKKKSDSEEGDGDMERVKQEIIEEVKKELNKMKDEIIKALLEELQRMSST</sequence>
<dbReference type="GO" id="GO:0005925">
    <property type="term" value="C:focal adhesion"/>
    <property type="evidence" value="ECO:0007669"/>
    <property type="project" value="UniProtKB-ARBA"/>
</dbReference>
<evidence type="ECO:0000313" key="14">
    <source>
        <dbReference type="Proteomes" id="UP000028760"/>
    </source>
</evidence>
<evidence type="ECO:0000256" key="5">
    <source>
        <dbReference type="ARBA" id="ARBA00022490"/>
    </source>
</evidence>
<dbReference type="SUPFAM" id="SSF50729">
    <property type="entry name" value="PH domain-like"/>
    <property type="match status" value="1"/>
</dbReference>
<dbReference type="OMA" id="KEPCDQM"/>
<keyword evidence="7" id="KW-0729">SH3-binding</keyword>
<feature type="compositionally biased region" description="Polar residues" evidence="11">
    <location>
        <begin position="115"/>
        <end position="135"/>
    </location>
</feature>
<reference evidence="14" key="1">
    <citation type="submission" date="2013-10" db="EMBL/GenBank/DDBJ databases">
        <authorList>
            <person name="Schartl M."/>
            <person name="Warren W."/>
        </authorList>
    </citation>
    <scope>NUCLEOTIDE SEQUENCE [LARGE SCALE GENOMIC DNA]</scope>
    <source>
        <strain evidence="14">female</strain>
    </source>
</reference>
<dbReference type="GO" id="GO:0005856">
    <property type="term" value="C:cytoskeleton"/>
    <property type="evidence" value="ECO:0007669"/>
    <property type="project" value="UniProtKB-SubCell"/>
</dbReference>
<dbReference type="PANTHER" id="PTHR11202:SF12">
    <property type="entry name" value="VASODILATOR-STIMULATED PHOSPHOPROTEIN"/>
    <property type="match status" value="1"/>
</dbReference>
<organism evidence="13 14">
    <name type="scientific">Poecilia formosa</name>
    <name type="common">Amazon molly</name>
    <name type="synonym">Limia formosa</name>
    <dbReference type="NCBI Taxonomy" id="48698"/>
    <lineage>
        <taxon>Eukaryota</taxon>
        <taxon>Metazoa</taxon>
        <taxon>Chordata</taxon>
        <taxon>Craniata</taxon>
        <taxon>Vertebrata</taxon>
        <taxon>Euteleostomi</taxon>
        <taxon>Actinopterygii</taxon>
        <taxon>Neopterygii</taxon>
        <taxon>Teleostei</taxon>
        <taxon>Neoteleostei</taxon>
        <taxon>Acanthomorphata</taxon>
        <taxon>Ovalentaria</taxon>
        <taxon>Atherinomorphae</taxon>
        <taxon>Cyprinodontiformes</taxon>
        <taxon>Poeciliidae</taxon>
        <taxon>Poeciliinae</taxon>
        <taxon>Poecilia</taxon>
    </lineage>
</organism>
<feature type="region of interest" description="Disordered" evidence="11">
    <location>
        <begin position="301"/>
        <end position="350"/>
    </location>
</feature>
<evidence type="ECO:0000256" key="3">
    <source>
        <dbReference type="ARBA" id="ARBA00004510"/>
    </source>
</evidence>
<evidence type="ECO:0000256" key="6">
    <source>
        <dbReference type="ARBA" id="ARBA00022553"/>
    </source>
</evidence>
<dbReference type="Ensembl" id="ENSPFOT00000023338.1">
    <property type="protein sequence ID" value="ENSPFOP00000025099.1"/>
    <property type="gene ID" value="ENSPFOG00000024244.1"/>
</dbReference>
<feature type="domain" description="WH1" evidence="12">
    <location>
        <begin position="1"/>
        <end position="113"/>
    </location>
</feature>
<dbReference type="Pfam" id="PF00568">
    <property type="entry name" value="WH1"/>
    <property type="match status" value="1"/>
</dbReference>
<dbReference type="EMBL" id="AYCK01023283">
    <property type="status" value="NOT_ANNOTATED_CDS"/>
    <property type="molecule type" value="Genomic_DNA"/>
</dbReference>
<dbReference type="CDD" id="cd01207">
    <property type="entry name" value="EVH1_Ena_VASP-like"/>
    <property type="match status" value="1"/>
</dbReference>
<evidence type="ECO:0000259" key="12">
    <source>
        <dbReference type="PROSITE" id="PS50229"/>
    </source>
</evidence>
<keyword evidence="6" id="KW-0597">Phosphoprotein</keyword>
<dbReference type="EMBL" id="AYCK01023284">
    <property type="status" value="NOT_ANNOTATED_CDS"/>
    <property type="molecule type" value="Genomic_DNA"/>
</dbReference>
<name>A0A096M108_POEFO</name>
<evidence type="ECO:0000313" key="13">
    <source>
        <dbReference type="Ensembl" id="ENSPFOP00000025099.1"/>
    </source>
</evidence>
<evidence type="ECO:0000256" key="7">
    <source>
        <dbReference type="ARBA" id="ARBA00023036"/>
    </source>
</evidence>
<evidence type="ECO:0000256" key="10">
    <source>
        <dbReference type="ARBA" id="ARBA00023273"/>
    </source>
</evidence>
<accession>A0A096M108</accession>
<feature type="compositionally biased region" description="Basic and acidic residues" evidence="11">
    <location>
        <begin position="162"/>
        <end position="174"/>
    </location>
</feature>
<keyword evidence="9" id="KW-0206">Cytoskeleton</keyword>
<dbReference type="EMBL" id="AYCK01023282">
    <property type="status" value="NOT_ANNOTATED_CDS"/>
    <property type="molecule type" value="Genomic_DNA"/>
</dbReference>
<feature type="compositionally biased region" description="Gly residues" evidence="11">
    <location>
        <begin position="196"/>
        <end position="208"/>
    </location>
</feature>
<dbReference type="Gene3D" id="2.30.29.30">
    <property type="entry name" value="Pleckstrin-homology domain (PH domain)/Phosphotyrosine-binding domain (PTB)"/>
    <property type="match status" value="1"/>
</dbReference>
<dbReference type="GeneTree" id="ENSGT00940000156765"/>
<dbReference type="InterPro" id="IPR038023">
    <property type="entry name" value="VASP_sf"/>
</dbReference>
<evidence type="ECO:0000256" key="1">
    <source>
        <dbReference type="ARBA" id="ARBA00004245"/>
    </source>
</evidence>
<feature type="region of interest" description="Disordered" evidence="11">
    <location>
        <begin position="115"/>
        <end position="136"/>
    </location>
</feature>
<dbReference type="PROSITE" id="PS50229">
    <property type="entry name" value="WH1"/>
    <property type="match status" value="1"/>
</dbReference>
<evidence type="ECO:0000256" key="4">
    <source>
        <dbReference type="ARBA" id="ARBA00009785"/>
    </source>
</evidence>
<comment type="subcellular location">
    <subcellularLocation>
        <location evidence="2">Cell projection</location>
        <location evidence="2">Filopodium</location>
    </subcellularLocation>
    <subcellularLocation>
        <location evidence="3">Cell projection</location>
        <location evidence="3">Lamellipodium</location>
    </subcellularLocation>
    <subcellularLocation>
        <location evidence="1">Cytoplasm</location>
        <location evidence="1">Cytoskeleton</location>
    </subcellularLocation>
</comment>
<dbReference type="InterPro" id="IPR000697">
    <property type="entry name" value="WH1/EVH1_dom"/>
</dbReference>
<dbReference type="PANTHER" id="PTHR11202">
    <property type="entry name" value="SPROUTY-RELATED, EVH1 DOMAIN-CONTAINING PROTEIN FAMILY MEMBER"/>
    <property type="match status" value="1"/>
</dbReference>
<dbReference type="SUPFAM" id="SSF118370">
    <property type="entry name" value="Vasodilator-stimulated phosphoprotein, VASP, tetramerisation domain"/>
    <property type="match status" value="1"/>
</dbReference>
<dbReference type="EMBL" id="AYCK01023285">
    <property type="status" value="NOT_ANNOTATED_CDS"/>
    <property type="molecule type" value="Genomic_DNA"/>
</dbReference>
<dbReference type="GO" id="GO:0005829">
    <property type="term" value="C:cytosol"/>
    <property type="evidence" value="ECO:0007669"/>
    <property type="project" value="UniProtKB-ARBA"/>
</dbReference>
<keyword evidence="8" id="KW-0009">Actin-binding</keyword>
<feature type="compositionally biased region" description="Polar residues" evidence="11">
    <location>
        <begin position="304"/>
        <end position="328"/>
    </location>
</feature>
<feature type="compositionally biased region" description="Basic and acidic residues" evidence="11">
    <location>
        <begin position="336"/>
        <end position="350"/>
    </location>
</feature>
<proteinExistence type="inferred from homology"/>
<comment type="similarity">
    <text evidence="4">Belongs to the Ena/VASP family.</text>
</comment>
<dbReference type="Pfam" id="PF08776">
    <property type="entry name" value="VASP_tetra"/>
    <property type="match status" value="1"/>
</dbReference>
<reference evidence="13" key="2">
    <citation type="submission" date="2025-08" db="UniProtKB">
        <authorList>
            <consortium name="Ensembl"/>
        </authorList>
    </citation>
    <scope>IDENTIFICATION</scope>
</reference>
<protein>
    <submittedName>
        <fullName evidence="13">Vasodilator stimulated phosphoprotein a</fullName>
    </submittedName>
</protein>
<keyword evidence="10" id="KW-0966">Cell projection</keyword>
<feature type="compositionally biased region" description="Low complexity" evidence="11">
    <location>
        <begin position="176"/>
        <end position="186"/>
    </location>
</feature>
<keyword evidence="5" id="KW-0963">Cytoplasm</keyword>
<dbReference type="GO" id="GO:0017124">
    <property type="term" value="F:SH3 domain binding"/>
    <property type="evidence" value="ECO:0007669"/>
    <property type="project" value="UniProtKB-KW"/>
</dbReference>
<reference evidence="13" key="3">
    <citation type="submission" date="2025-09" db="UniProtKB">
        <authorList>
            <consortium name="Ensembl"/>
        </authorList>
    </citation>
    <scope>IDENTIFICATION</scope>
</reference>
<dbReference type="InterPro" id="IPR011993">
    <property type="entry name" value="PH-like_dom_sf"/>
</dbReference>
<evidence type="ECO:0000256" key="11">
    <source>
        <dbReference type="SAM" id="MobiDB-lite"/>
    </source>
</evidence>
<dbReference type="AlphaFoldDB" id="A0A096M108"/>
<dbReference type="FunFam" id="2.30.29.30:FF:000047">
    <property type="entry name" value="vasodilator-stimulated phosphoprotein isoform X2"/>
    <property type="match status" value="1"/>
</dbReference>
<dbReference type="Proteomes" id="UP000028760">
    <property type="component" value="Unassembled WGS sequence"/>
</dbReference>
<keyword evidence="14" id="KW-1185">Reference proteome</keyword>
<dbReference type="GO" id="GO:0030175">
    <property type="term" value="C:filopodium"/>
    <property type="evidence" value="ECO:0007669"/>
    <property type="project" value="UniProtKB-SubCell"/>
</dbReference>
<evidence type="ECO:0000256" key="8">
    <source>
        <dbReference type="ARBA" id="ARBA00023203"/>
    </source>
</evidence>
<feature type="region of interest" description="Disordered" evidence="11">
    <location>
        <begin position="162"/>
        <end position="209"/>
    </location>
</feature>
<dbReference type="GO" id="GO:0030027">
    <property type="term" value="C:lamellipodium"/>
    <property type="evidence" value="ECO:0007669"/>
    <property type="project" value="UniProtKB-SubCell"/>
</dbReference>
<evidence type="ECO:0000256" key="9">
    <source>
        <dbReference type="ARBA" id="ARBA00023212"/>
    </source>
</evidence>
<dbReference type="SMART" id="SM00461">
    <property type="entry name" value="WH1"/>
    <property type="match status" value="1"/>
</dbReference>
<dbReference type="InterPro" id="IPR014885">
    <property type="entry name" value="VASP_tetra"/>
</dbReference>
<dbReference type="GO" id="GO:0003779">
    <property type="term" value="F:actin binding"/>
    <property type="evidence" value="ECO:0007669"/>
    <property type="project" value="UniProtKB-KW"/>
</dbReference>
<dbReference type="Gene3D" id="1.20.5.1160">
    <property type="entry name" value="Vasodilator-stimulated phosphoprotein"/>
    <property type="match status" value="1"/>
</dbReference>